<accession>A0ABY9R3P2</accession>
<dbReference type="InterPro" id="IPR047767">
    <property type="entry name" value="PSP1-like"/>
</dbReference>
<dbReference type="PANTHER" id="PTHR43830">
    <property type="entry name" value="PROTEIN PSP1"/>
    <property type="match status" value="1"/>
</dbReference>
<reference evidence="3" key="1">
    <citation type="submission" date="2023-09" db="EMBL/GenBank/DDBJ databases">
        <authorList>
            <consortium name="CW5 consortium"/>
            <person name="Lu C.-W."/>
        </authorList>
    </citation>
    <scope>NUCLEOTIDE SEQUENCE</scope>
    <source>
        <strain evidence="3">KPS</strain>
    </source>
</reference>
<dbReference type="PANTHER" id="PTHR43830:SF3">
    <property type="entry name" value="PROTEIN PSP1"/>
    <property type="match status" value="1"/>
</dbReference>
<dbReference type="PROSITE" id="PS51411">
    <property type="entry name" value="PSP1_C"/>
    <property type="match status" value="1"/>
</dbReference>
<dbReference type="InterPro" id="IPR007557">
    <property type="entry name" value="PSP1_C"/>
</dbReference>
<dbReference type="RefSeq" id="WP_309542284.1">
    <property type="nucleotide sequence ID" value="NZ_CP133659.1"/>
</dbReference>
<gene>
    <name evidence="3" type="ORF">KPS_000949</name>
</gene>
<feature type="region of interest" description="Disordered" evidence="1">
    <location>
        <begin position="443"/>
        <end position="547"/>
    </location>
</feature>
<feature type="compositionally biased region" description="Basic and acidic residues" evidence="1">
    <location>
        <begin position="286"/>
        <end position="346"/>
    </location>
</feature>
<feature type="domain" description="PSP1 C-terminal" evidence="2">
    <location>
        <begin position="63"/>
        <end position="148"/>
    </location>
</feature>
<evidence type="ECO:0000259" key="2">
    <source>
        <dbReference type="PROSITE" id="PS51411"/>
    </source>
</evidence>
<feature type="compositionally biased region" description="Low complexity" evidence="1">
    <location>
        <begin position="486"/>
        <end position="503"/>
    </location>
</feature>
<proteinExistence type="predicted"/>
<feature type="compositionally biased region" description="Basic residues" evidence="1">
    <location>
        <begin position="515"/>
        <end position="526"/>
    </location>
</feature>
<dbReference type="Pfam" id="PF04468">
    <property type="entry name" value="PSP1"/>
    <property type="match status" value="1"/>
</dbReference>
<evidence type="ECO:0000256" key="1">
    <source>
        <dbReference type="SAM" id="MobiDB-lite"/>
    </source>
</evidence>
<protein>
    <recommendedName>
        <fullName evidence="2">PSP1 C-terminal domain-containing protein</fullName>
    </recommendedName>
</protein>
<dbReference type="NCBIfam" id="NF041131">
    <property type="entry name" value="RicT_YaaT_fam"/>
    <property type="match status" value="1"/>
</dbReference>
<organism evidence="3 4">
    <name type="scientific">Nitratidesulfovibrio liaohensis</name>
    <dbReference type="NCBI Taxonomy" id="2604158"/>
    <lineage>
        <taxon>Bacteria</taxon>
        <taxon>Pseudomonadati</taxon>
        <taxon>Thermodesulfobacteriota</taxon>
        <taxon>Desulfovibrionia</taxon>
        <taxon>Desulfovibrionales</taxon>
        <taxon>Desulfovibrionaceae</taxon>
        <taxon>Nitratidesulfovibrio</taxon>
    </lineage>
</organism>
<name>A0ABY9R3P2_9BACT</name>
<feature type="region of interest" description="Disordered" evidence="1">
    <location>
        <begin position="263"/>
        <end position="368"/>
    </location>
</feature>
<evidence type="ECO:0000313" key="3">
    <source>
        <dbReference type="EMBL" id="WMW66380.1"/>
    </source>
</evidence>
<dbReference type="EMBL" id="CP133659">
    <property type="protein sequence ID" value="WMW66380.1"/>
    <property type="molecule type" value="Genomic_DNA"/>
</dbReference>
<keyword evidence="4" id="KW-1185">Reference proteome</keyword>
<feature type="compositionally biased region" description="Low complexity" evidence="1">
    <location>
        <begin position="469"/>
        <end position="478"/>
    </location>
</feature>
<feature type="compositionally biased region" description="Basic and acidic residues" evidence="1">
    <location>
        <begin position="353"/>
        <end position="362"/>
    </location>
</feature>
<sequence>MERILGIKFREYGQIYYFLSGGQPVAVGDRVIVETDQGQGIGEVVALRDDLPEDAGETEADLRPILRVASGEDLEQAAENEKLGDEARAFCNECIRGRGLEMKLVDVEVFFDRSKIIFYFTAPTRIDFRELVKDLVKNYRTRIELRQIGVRHETQMIGAVGNCGMVCCCRRFLRKFAPVTIKMAKEQNLFLNPAKISGICGRLLCCLSYEQENYEEFHRRCPRLGKKYLTSRGAVKVLRANMFRGSLALLTETNEEVEVTLEEWQQMEPRRPDQGGGGPGGAMPRPDGHHERRADGPEGQPREGRDGRRSERGERPERGERGERGDRPERADRPDRTDRGERRDGRVPQAPPMEHEAPRPAREAAPAGSIAQAAFAVTFDTFMTGGPAPQAEGAGAPVAVEAGSVNFAGDGAGSAPAGVPAPTVSTAGGETVAPAAVPVASVGSVPQASGTGAAASDAGSPQPQVGVQAGPASGAAPAAPAPAPAPTVAGAPAAIAMPRARGPLKNTDPSTLRSSRGRRKRKRRPSGPREGGEGGSGGGHADGHGSE</sequence>
<dbReference type="Proteomes" id="UP001180616">
    <property type="component" value="Chromosome"/>
</dbReference>
<evidence type="ECO:0000313" key="4">
    <source>
        <dbReference type="Proteomes" id="UP001180616"/>
    </source>
</evidence>
<feature type="compositionally biased region" description="Low complexity" evidence="1">
    <location>
        <begin position="443"/>
        <end position="460"/>
    </location>
</feature>